<gene>
    <name evidence="1" type="ORF">EV652_106486</name>
</gene>
<reference evidence="1 2" key="1">
    <citation type="journal article" date="2015" name="Stand. Genomic Sci.">
        <title>Genomic Encyclopedia of Bacterial and Archaeal Type Strains, Phase III: the genomes of soil and plant-associated and newly described type strains.</title>
        <authorList>
            <person name="Whitman W.B."/>
            <person name="Woyke T."/>
            <person name="Klenk H.P."/>
            <person name="Zhou Y."/>
            <person name="Lilburn T.G."/>
            <person name="Beck B.J."/>
            <person name="De Vos P."/>
            <person name="Vandamme P."/>
            <person name="Eisen J.A."/>
            <person name="Garrity G."/>
            <person name="Hugenholtz P."/>
            <person name="Kyrpides N.C."/>
        </authorList>
    </citation>
    <scope>NUCLEOTIDE SEQUENCE [LARGE SCALE GENOMIC DNA]</scope>
    <source>
        <strain evidence="1 2">VKM Ac-2572</strain>
    </source>
</reference>
<evidence type="ECO:0000313" key="2">
    <source>
        <dbReference type="Proteomes" id="UP000294508"/>
    </source>
</evidence>
<dbReference type="Proteomes" id="UP000294508">
    <property type="component" value="Unassembled WGS sequence"/>
</dbReference>
<proteinExistence type="predicted"/>
<comment type="caution">
    <text evidence="1">The sequence shown here is derived from an EMBL/GenBank/DDBJ whole genome shotgun (WGS) entry which is preliminary data.</text>
</comment>
<name>A0A4V2RZV2_9ACTN</name>
<dbReference type="RefSeq" id="WP_132210677.1">
    <property type="nucleotide sequence ID" value="NZ_SLWN01000006.1"/>
</dbReference>
<protein>
    <submittedName>
        <fullName evidence="1">Uncharacterized protein</fullName>
    </submittedName>
</protein>
<dbReference type="OrthoDB" id="3578967at2"/>
<dbReference type="EMBL" id="SLWN01000006">
    <property type="protein sequence ID" value="TCO28500.1"/>
    <property type="molecule type" value="Genomic_DNA"/>
</dbReference>
<organism evidence="1 2">
    <name type="scientific">Kribbella steppae</name>
    <dbReference type="NCBI Taxonomy" id="2512223"/>
    <lineage>
        <taxon>Bacteria</taxon>
        <taxon>Bacillati</taxon>
        <taxon>Actinomycetota</taxon>
        <taxon>Actinomycetes</taxon>
        <taxon>Propionibacteriales</taxon>
        <taxon>Kribbellaceae</taxon>
        <taxon>Kribbella</taxon>
    </lineage>
</organism>
<sequence>MALDWTHAFPAAVADRVADAAIQLPPADFENSGLVNASHSRHWPAVVVEGQTVQVPYRMYNPTLTTQALAALPEAARPVLACMYSRHSDGRVRQTAARVLLSCRESFVAPYIVQLLGEYVVQIALDVADAIDELAGAELLALLVSFGRENPQFITLTRERARSYWSEYYRRDFPAMQDYPALVALAALSTSAAEVVDG</sequence>
<dbReference type="AlphaFoldDB" id="A0A4V2RZV2"/>
<keyword evidence="2" id="KW-1185">Reference proteome</keyword>
<accession>A0A4V2RZV2</accession>
<evidence type="ECO:0000313" key="1">
    <source>
        <dbReference type="EMBL" id="TCO28500.1"/>
    </source>
</evidence>